<proteinExistence type="predicted"/>
<keyword evidence="1" id="KW-0812">Transmembrane</keyword>
<feature type="transmembrane region" description="Helical" evidence="1">
    <location>
        <begin position="67"/>
        <end position="88"/>
    </location>
</feature>
<organism evidence="2 3">
    <name type="scientific">Methylobacter tundripaludum</name>
    <dbReference type="NCBI Taxonomy" id="173365"/>
    <lineage>
        <taxon>Bacteria</taxon>
        <taxon>Pseudomonadati</taxon>
        <taxon>Pseudomonadota</taxon>
        <taxon>Gammaproteobacteria</taxon>
        <taxon>Methylococcales</taxon>
        <taxon>Methylococcaceae</taxon>
        <taxon>Methylobacter</taxon>
    </lineage>
</organism>
<dbReference type="Pfam" id="PF13994">
    <property type="entry name" value="PgaD"/>
    <property type="match status" value="1"/>
</dbReference>
<keyword evidence="1" id="KW-0472">Membrane</keyword>
<dbReference type="InterPro" id="IPR023829">
    <property type="entry name" value="PGA_PgaD"/>
</dbReference>
<sequence>MKEYIINAPQLQSLRKRISALLVWAVCWIMWIYLLVPLVTLSSWVLGDKNMINEMRWFGGYKSLLELMEIYVVTLLVMAALWLCWVLYRTLRSRVMHPSAHKVVNDAELCAFYQVKTGELQQCRDAAMITVYFDDHGHIVHLDPHINR</sequence>
<evidence type="ECO:0000313" key="3">
    <source>
        <dbReference type="Proteomes" id="UP000238071"/>
    </source>
</evidence>
<dbReference type="AlphaFoldDB" id="A0A2S6H6Z2"/>
<accession>A0A2S6H6Z2</accession>
<dbReference type="GO" id="GO:0043709">
    <property type="term" value="P:cell adhesion involved in single-species biofilm formation"/>
    <property type="evidence" value="ECO:0007669"/>
    <property type="project" value="InterPro"/>
</dbReference>
<protein>
    <submittedName>
        <fullName evidence="2">Poly-beta-1,6-N-acetyl-D-glucosamine biosynthesis protein PgaD</fullName>
    </submittedName>
</protein>
<keyword evidence="1" id="KW-1133">Transmembrane helix</keyword>
<comment type="caution">
    <text evidence="2">The sequence shown here is derived from an EMBL/GenBank/DDBJ whole genome shotgun (WGS) entry which is preliminary data.</text>
</comment>
<name>A0A2S6H6Z2_9GAMM</name>
<evidence type="ECO:0000256" key="1">
    <source>
        <dbReference type="SAM" id="Phobius"/>
    </source>
</evidence>
<dbReference type="NCBIfam" id="TIGR03940">
    <property type="entry name" value="PGA_PgaD"/>
    <property type="match status" value="1"/>
</dbReference>
<dbReference type="Proteomes" id="UP000238071">
    <property type="component" value="Unassembled WGS sequence"/>
</dbReference>
<reference evidence="2 3" key="1">
    <citation type="submission" date="2018-02" db="EMBL/GenBank/DDBJ databases">
        <title>Subsurface microbial communities from deep shales in Ohio and West Virginia, USA.</title>
        <authorList>
            <person name="Wrighton K."/>
        </authorList>
    </citation>
    <scope>NUCLEOTIDE SEQUENCE [LARGE SCALE GENOMIC DNA]</scope>
    <source>
        <strain evidence="2 3">OWC-G53F</strain>
    </source>
</reference>
<keyword evidence="3" id="KW-1185">Reference proteome</keyword>
<dbReference type="EMBL" id="PTIY01000002">
    <property type="protein sequence ID" value="PPK73190.1"/>
    <property type="molecule type" value="Genomic_DNA"/>
</dbReference>
<evidence type="ECO:0000313" key="2">
    <source>
        <dbReference type="EMBL" id="PPK73190.1"/>
    </source>
</evidence>
<feature type="transmembrane region" description="Helical" evidence="1">
    <location>
        <begin position="21"/>
        <end position="47"/>
    </location>
</feature>
<dbReference type="RefSeq" id="WP_181049825.1">
    <property type="nucleotide sequence ID" value="NZ_PTIY01000002.1"/>
</dbReference>
<gene>
    <name evidence="2" type="ORF">B0F88_102169</name>
</gene>